<protein>
    <submittedName>
        <fullName evidence="4">Hypoxanthine-guanine phosphoribosyltransferase</fullName>
    </submittedName>
</protein>
<keyword evidence="5" id="KW-1185">Reference proteome</keyword>
<feature type="domain" description="Phosphoribosyltransferase" evidence="3">
    <location>
        <begin position="18"/>
        <end position="169"/>
    </location>
</feature>
<dbReference type="HOGENOM" id="CLU_073615_2_0_6"/>
<dbReference type="PANTHER" id="PTHR43340">
    <property type="entry name" value="HYPOXANTHINE-GUANINE PHOSPHORIBOSYLTRANSFERASE"/>
    <property type="match status" value="1"/>
</dbReference>
<sequence>MSTIPLSEIQQVLDEADLIYSAPEVNQAISNLANQINQQLANQYPLCLTVMLGGMIFSGQLLPQLNFLLEADYIHATRYRGATQGGEVLHWLKTPERSLKDRIILLIDDVLDEGATLSALVDYCQQAGAKRVLTAVLIDKKRQRQGLQKADFAALTSPDRYIFGYGMDYKEQLRNAAGIYAVKGL</sequence>
<evidence type="ECO:0000256" key="1">
    <source>
        <dbReference type="ARBA" id="ARBA00048811"/>
    </source>
</evidence>
<dbReference type="NCBIfam" id="NF006605">
    <property type="entry name" value="PRK09162.1"/>
    <property type="match status" value="1"/>
</dbReference>
<dbReference type="InterPro" id="IPR029057">
    <property type="entry name" value="PRTase-like"/>
</dbReference>
<dbReference type="GO" id="GO:0032264">
    <property type="term" value="P:IMP salvage"/>
    <property type="evidence" value="ECO:0007669"/>
    <property type="project" value="TreeGrafter"/>
</dbReference>
<dbReference type="PANTHER" id="PTHR43340:SF1">
    <property type="entry name" value="HYPOXANTHINE PHOSPHORIBOSYLTRANSFERASE"/>
    <property type="match status" value="1"/>
</dbReference>
<dbReference type="CDD" id="cd06223">
    <property type="entry name" value="PRTases_typeI"/>
    <property type="match status" value="1"/>
</dbReference>
<organism evidence="4 5">
    <name type="scientific">Beggiatoa alba B18LD</name>
    <dbReference type="NCBI Taxonomy" id="395493"/>
    <lineage>
        <taxon>Bacteria</taxon>
        <taxon>Pseudomonadati</taxon>
        <taxon>Pseudomonadota</taxon>
        <taxon>Gammaproteobacteria</taxon>
        <taxon>Thiotrichales</taxon>
        <taxon>Thiotrichaceae</taxon>
        <taxon>Beggiatoa</taxon>
    </lineage>
</organism>
<dbReference type="InterPro" id="IPR000836">
    <property type="entry name" value="PRTase_dom"/>
</dbReference>
<evidence type="ECO:0000313" key="5">
    <source>
        <dbReference type="Proteomes" id="UP000005744"/>
    </source>
</evidence>
<dbReference type="Proteomes" id="UP000005744">
    <property type="component" value="Unassembled WGS sequence"/>
</dbReference>
<accession>I3CEV3</accession>
<evidence type="ECO:0000256" key="2">
    <source>
        <dbReference type="ARBA" id="ARBA00049402"/>
    </source>
</evidence>
<proteinExistence type="predicted"/>
<dbReference type="GO" id="GO:0004422">
    <property type="term" value="F:hypoxanthine phosphoribosyltransferase activity"/>
    <property type="evidence" value="ECO:0007669"/>
    <property type="project" value="TreeGrafter"/>
</dbReference>
<dbReference type="GO" id="GO:0006178">
    <property type="term" value="P:guanine salvage"/>
    <property type="evidence" value="ECO:0007669"/>
    <property type="project" value="TreeGrafter"/>
</dbReference>
<dbReference type="GO" id="GO:0046100">
    <property type="term" value="P:hypoxanthine metabolic process"/>
    <property type="evidence" value="ECO:0007669"/>
    <property type="project" value="TreeGrafter"/>
</dbReference>
<comment type="catalytic activity">
    <reaction evidence="1">
        <text>GMP + diphosphate = guanine + 5-phospho-alpha-D-ribose 1-diphosphate</text>
        <dbReference type="Rhea" id="RHEA:25424"/>
        <dbReference type="ChEBI" id="CHEBI:16235"/>
        <dbReference type="ChEBI" id="CHEBI:33019"/>
        <dbReference type="ChEBI" id="CHEBI:58017"/>
        <dbReference type="ChEBI" id="CHEBI:58115"/>
        <dbReference type="EC" id="2.4.2.8"/>
    </reaction>
    <physiologicalReaction direction="right-to-left" evidence="1">
        <dbReference type="Rhea" id="RHEA:25426"/>
    </physiologicalReaction>
</comment>
<dbReference type="Gene3D" id="3.40.50.2020">
    <property type="match status" value="1"/>
</dbReference>
<dbReference type="RefSeq" id="WP_002684806.1">
    <property type="nucleotide sequence ID" value="NZ_JH600070.1"/>
</dbReference>
<comment type="catalytic activity">
    <reaction evidence="2">
        <text>IMP + diphosphate = hypoxanthine + 5-phospho-alpha-D-ribose 1-diphosphate</text>
        <dbReference type="Rhea" id="RHEA:17973"/>
        <dbReference type="ChEBI" id="CHEBI:17368"/>
        <dbReference type="ChEBI" id="CHEBI:33019"/>
        <dbReference type="ChEBI" id="CHEBI:58017"/>
        <dbReference type="ChEBI" id="CHEBI:58053"/>
        <dbReference type="EC" id="2.4.2.8"/>
    </reaction>
    <physiologicalReaction direction="right-to-left" evidence="2">
        <dbReference type="Rhea" id="RHEA:17975"/>
    </physiologicalReaction>
</comment>
<dbReference type="eggNOG" id="COG0634">
    <property type="taxonomic scope" value="Bacteria"/>
</dbReference>
<keyword evidence="4" id="KW-0328">Glycosyltransferase</keyword>
<dbReference type="Pfam" id="PF00156">
    <property type="entry name" value="Pribosyltran"/>
    <property type="match status" value="1"/>
</dbReference>
<evidence type="ECO:0000259" key="3">
    <source>
        <dbReference type="Pfam" id="PF00156"/>
    </source>
</evidence>
<evidence type="ECO:0000313" key="4">
    <source>
        <dbReference type="EMBL" id="EIJ42146.1"/>
    </source>
</evidence>
<gene>
    <name evidence="4" type="ORF">BegalDRAFT_1247</name>
</gene>
<dbReference type="InterPro" id="IPR050408">
    <property type="entry name" value="HGPRT"/>
</dbReference>
<dbReference type="SUPFAM" id="SSF53271">
    <property type="entry name" value="PRTase-like"/>
    <property type="match status" value="1"/>
</dbReference>
<keyword evidence="4" id="KW-0808">Transferase</keyword>
<dbReference type="GO" id="GO:0005829">
    <property type="term" value="C:cytosol"/>
    <property type="evidence" value="ECO:0007669"/>
    <property type="project" value="TreeGrafter"/>
</dbReference>
<dbReference type="AlphaFoldDB" id="I3CEV3"/>
<name>I3CEV3_9GAMM</name>
<dbReference type="GO" id="GO:0032263">
    <property type="term" value="P:GMP salvage"/>
    <property type="evidence" value="ECO:0007669"/>
    <property type="project" value="TreeGrafter"/>
</dbReference>
<dbReference type="EMBL" id="JH600070">
    <property type="protein sequence ID" value="EIJ42146.1"/>
    <property type="molecule type" value="Genomic_DNA"/>
</dbReference>
<dbReference type="STRING" id="395493.BegalDRAFT_1247"/>
<dbReference type="GO" id="GO:0000287">
    <property type="term" value="F:magnesium ion binding"/>
    <property type="evidence" value="ECO:0007669"/>
    <property type="project" value="TreeGrafter"/>
</dbReference>
<dbReference type="OrthoDB" id="9802824at2"/>
<reference evidence="4 5" key="1">
    <citation type="submission" date="2011-11" db="EMBL/GenBank/DDBJ databases">
        <title>Improved High-Quality Draft sequence of Beggiatoa alba B18lD.</title>
        <authorList>
            <consortium name="US DOE Joint Genome Institute"/>
            <person name="Lucas S."/>
            <person name="Han J."/>
            <person name="Lapidus A."/>
            <person name="Cheng J.-F."/>
            <person name="Goodwin L."/>
            <person name="Pitluck S."/>
            <person name="Peters L."/>
            <person name="Mikhailova N."/>
            <person name="Held B."/>
            <person name="Detter J.C."/>
            <person name="Han C."/>
            <person name="Tapia R."/>
            <person name="Land M."/>
            <person name="Hauser L."/>
            <person name="Kyrpides N."/>
            <person name="Ivanova N."/>
            <person name="Pagani I."/>
            <person name="Samuel K."/>
            <person name="Teske A."/>
            <person name="Mueller J."/>
            <person name="Woyke T."/>
        </authorList>
    </citation>
    <scope>NUCLEOTIDE SEQUENCE [LARGE SCALE GENOMIC DNA]</scope>
    <source>
        <strain evidence="4 5">B18LD</strain>
    </source>
</reference>